<dbReference type="NCBIfam" id="TIGR03101">
    <property type="entry name" value="hydr2_PEP"/>
    <property type="match status" value="1"/>
</dbReference>
<proteinExistence type="predicted"/>
<keyword evidence="2" id="KW-1185">Reference proteome</keyword>
<reference evidence="1 2" key="1">
    <citation type="submission" date="2020-04" db="EMBL/GenBank/DDBJ databases">
        <title>Massilia sp. RP-1-19 isolated from soil.</title>
        <authorList>
            <person name="Dahal R.H."/>
        </authorList>
    </citation>
    <scope>NUCLEOTIDE SEQUENCE [LARGE SCALE GENOMIC DNA]</scope>
    <source>
        <strain evidence="1 2">RP-1-19</strain>
    </source>
</reference>
<gene>
    <name evidence="1" type="ORF">HHL21_04330</name>
</gene>
<dbReference type="RefSeq" id="WP_169464042.1">
    <property type="nucleotide sequence ID" value="NZ_JABBGG010000002.1"/>
</dbReference>
<sequence length="279" mass="29780">MTRSPGSPRAQPFFLDTGSGPKFSLYHPAHGSCRGALVYVHPFAEEMNKSRRMAALQSRALAESGIAVLQLDLSGCGDSAGDFEDARLALWREDIKAGAAWLSQRLGRPVGMWGLRLGALLALDYARNTPECPYVLLWQPVQQGSSVLTQFLRLKVASELGGEPGAAGRSTRALRESLREGNVLEIAGYRLHPALADDLDSLEITALADTACPIHWFEVAGAATSLAPVSARIVAAIEAAGTAVHLQMVAGPTFWATQEIEEAPELVDATVRMFATASA</sequence>
<comment type="caution">
    <text evidence="1">The sequence shown here is derived from an EMBL/GenBank/DDBJ whole genome shotgun (WGS) entry which is preliminary data.</text>
</comment>
<dbReference type="EMBL" id="JABBGG010000002">
    <property type="protein sequence ID" value="NML60325.1"/>
    <property type="molecule type" value="Genomic_DNA"/>
</dbReference>
<dbReference type="SUPFAM" id="SSF53474">
    <property type="entry name" value="alpha/beta-Hydrolases"/>
    <property type="match status" value="1"/>
</dbReference>
<accession>A0A848HFT8</accession>
<keyword evidence="1" id="KW-0378">Hydrolase</keyword>
<protein>
    <submittedName>
        <fullName evidence="1">Hydrolase 2, exosortase A system-associated</fullName>
    </submittedName>
</protein>
<name>A0A848HFT8_9BURK</name>
<evidence type="ECO:0000313" key="1">
    <source>
        <dbReference type="EMBL" id="NML60325.1"/>
    </source>
</evidence>
<dbReference type="AlphaFoldDB" id="A0A848HFT8"/>
<organism evidence="1 2">
    <name type="scientific">Massilia polaris</name>
    <dbReference type="NCBI Taxonomy" id="2728846"/>
    <lineage>
        <taxon>Bacteria</taxon>
        <taxon>Pseudomonadati</taxon>
        <taxon>Pseudomonadota</taxon>
        <taxon>Betaproteobacteria</taxon>
        <taxon>Burkholderiales</taxon>
        <taxon>Oxalobacteraceae</taxon>
        <taxon>Telluria group</taxon>
        <taxon>Massilia</taxon>
    </lineage>
</organism>
<dbReference type="Gene3D" id="3.40.50.1820">
    <property type="entry name" value="alpha/beta hydrolase"/>
    <property type="match status" value="1"/>
</dbReference>
<dbReference type="Proteomes" id="UP000583752">
    <property type="component" value="Unassembled WGS sequence"/>
</dbReference>
<dbReference type="InterPro" id="IPR029058">
    <property type="entry name" value="AB_hydrolase_fold"/>
</dbReference>
<dbReference type="InterPro" id="IPR017532">
    <property type="entry name" value="Hydrolase-2_PEP"/>
</dbReference>
<evidence type="ECO:0000313" key="2">
    <source>
        <dbReference type="Proteomes" id="UP000583752"/>
    </source>
</evidence>
<dbReference type="GO" id="GO:0016787">
    <property type="term" value="F:hydrolase activity"/>
    <property type="evidence" value="ECO:0007669"/>
    <property type="project" value="UniProtKB-KW"/>
</dbReference>